<accession>A0A261G3E1</accession>
<evidence type="ECO:0000313" key="2">
    <source>
        <dbReference type="Proteomes" id="UP000216451"/>
    </source>
</evidence>
<keyword evidence="2" id="KW-1185">Reference proteome</keyword>
<dbReference type="Proteomes" id="UP000216451">
    <property type="component" value="Unassembled WGS sequence"/>
</dbReference>
<evidence type="ECO:0000313" key="1">
    <source>
        <dbReference type="EMBL" id="OZG65745.1"/>
    </source>
</evidence>
<comment type="caution">
    <text evidence="1">The sequence shown here is derived from an EMBL/GenBank/DDBJ whole genome shotgun (WGS) entry which is preliminary data.</text>
</comment>
<protein>
    <submittedName>
        <fullName evidence="1">Mobilization protein</fullName>
    </submittedName>
</protein>
<organism evidence="1 2">
    <name type="scientific">Bifidobacterium aquikefiri</name>
    <dbReference type="NCBI Taxonomy" id="1653207"/>
    <lineage>
        <taxon>Bacteria</taxon>
        <taxon>Bacillati</taxon>
        <taxon>Actinomycetota</taxon>
        <taxon>Actinomycetes</taxon>
        <taxon>Bifidobacteriales</taxon>
        <taxon>Bifidobacteriaceae</taxon>
        <taxon>Bifidobacterium</taxon>
    </lineage>
</organism>
<name>A0A261G3E1_9BIFI</name>
<gene>
    <name evidence="1" type="ORF">BAQU_1483</name>
</gene>
<dbReference type="AlphaFoldDB" id="A0A261G3E1"/>
<reference evidence="1 2" key="1">
    <citation type="journal article" date="2017" name="BMC Genomics">
        <title>Comparative genomic and phylogenomic analyses of the Bifidobacteriaceae family.</title>
        <authorList>
            <person name="Lugli G.A."/>
            <person name="Milani C."/>
            <person name="Turroni F."/>
            <person name="Duranti S."/>
            <person name="Mancabelli L."/>
            <person name="Mangifesta M."/>
            <person name="Ferrario C."/>
            <person name="Modesto M."/>
            <person name="Mattarelli P."/>
            <person name="Jiri K."/>
            <person name="van Sinderen D."/>
            <person name="Ventura M."/>
        </authorList>
    </citation>
    <scope>NUCLEOTIDE SEQUENCE [LARGE SCALE GENOMIC DNA]</scope>
    <source>
        <strain evidence="1 2">LMG 28769</strain>
    </source>
</reference>
<proteinExistence type="predicted"/>
<dbReference type="EMBL" id="MWXA01000007">
    <property type="protein sequence ID" value="OZG65745.1"/>
    <property type="molecule type" value="Genomic_DNA"/>
</dbReference>
<sequence>MRSPIPLCKTLRLILELVSREAGMIHEEDVEDESPTVVELRRIRTEIWRIGHNVNQIAHNVNRDMNASIEDESSAYQAGKRIEKHLDRQQQILDHVS</sequence>